<keyword evidence="3" id="KW-1185">Reference proteome</keyword>
<evidence type="ECO:0000313" key="2">
    <source>
        <dbReference type="EMBL" id="KDN24403.1"/>
    </source>
</evidence>
<evidence type="ECO:0000313" key="3">
    <source>
        <dbReference type="Proteomes" id="UP000035860"/>
    </source>
</evidence>
<dbReference type="Proteomes" id="UP000035860">
    <property type="component" value="Unassembled WGS sequence"/>
</dbReference>
<dbReference type="AlphaFoldDB" id="A0A066UJJ1"/>
<dbReference type="OrthoDB" id="9801656at2"/>
<dbReference type="InterPro" id="IPR000182">
    <property type="entry name" value="GNAT_dom"/>
</dbReference>
<dbReference type="CDD" id="cd04301">
    <property type="entry name" value="NAT_SF"/>
    <property type="match status" value="1"/>
</dbReference>
<sequence length="167" mass="18565">MVDFVRAFDEHGQPLIHGTDELSAFDVLNDADAYDDWLSYVYAPKGTNRFGYDKMPSAIYLALYGDGVVGMLNLRHELNEFLGMYGGHIGYTTHPDFEGRGVATSMLTFGVQTLNELGVSDVLVTCSDDNVASAKVIEKCGGVLECIITPDQPFEYGCAMRRYWIRK</sequence>
<organism evidence="2 3">
    <name type="scientific">Moraxella bovoculi 237</name>
    <dbReference type="NCBI Taxonomy" id="743974"/>
    <lineage>
        <taxon>Bacteria</taxon>
        <taxon>Pseudomonadati</taxon>
        <taxon>Pseudomonadota</taxon>
        <taxon>Gammaproteobacteria</taxon>
        <taxon>Moraxellales</taxon>
        <taxon>Moraxellaceae</taxon>
        <taxon>Moraxella</taxon>
    </lineage>
</organism>
<evidence type="ECO:0000259" key="1">
    <source>
        <dbReference type="PROSITE" id="PS51186"/>
    </source>
</evidence>
<dbReference type="Gene3D" id="3.40.630.30">
    <property type="match status" value="1"/>
</dbReference>
<gene>
    <name evidence="2" type="ORF">MBO_09663</name>
</gene>
<dbReference type="PANTHER" id="PTHR39173">
    <property type="entry name" value="ACETYLTRANSFERASE"/>
    <property type="match status" value="1"/>
</dbReference>
<dbReference type="InterPro" id="IPR016181">
    <property type="entry name" value="Acyl_CoA_acyltransferase"/>
</dbReference>
<name>A0A066UJJ1_9GAMM</name>
<feature type="domain" description="N-acetyltransferase" evidence="1">
    <location>
        <begin position="20"/>
        <end position="165"/>
    </location>
</feature>
<protein>
    <recommendedName>
        <fullName evidence="1">N-acetyltransferase domain-containing protein</fullName>
    </recommendedName>
</protein>
<dbReference type="SUPFAM" id="SSF55729">
    <property type="entry name" value="Acyl-CoA N-acyltransferases (Nat)"/>
    <property type="match status" value="1"/>
</dbReference>
<dbReference type="PROSITE" id="PS51186">
    <property type="entry name" value="GNAT"/>
    <property type="match status" value="1"/>
</dbReference>
<dbReference type="eggNOG" id="COG3981">
    <property type="taxonomic scope" value="Bacteria"/>
</dbReference>
<proteinExistence type="predicted"/>
<reference evidence="2 3" key="1">
    <citation type="journal article" date="2014" name="Genome Announc.">
        <title>Draft Genome Sequence of Moraxella bovoculi Strain 237T (ATCC BAA-1259T) Isolated from a Calf with Infectious Bovine Keratoconjunctivitis.</title>
        <authorList>
            <person name="Calcutt M.J."/>
            <person name="Foecking M.F."/>
            <person name="Martin N.T."/>
            <person name="Mhlanga-Mutangadura T."/>
            <person name="Reilly T.J."/>
        </authorList>
    </citation>
    <scope>NUCLEOTIDE SEQUENCE [LARGE SCALE GENOMIC DNA]</scope>
    <source>
        <strain evidence="2 3">237</strain>
    </source>
</reference>
<dbReference type="Pfam" id="PF13302">
    <property type="entry name" value="Acetyltransf_3"/>
    <property type="match status" value="1"/>
</dbReference>
<dbReference type="PANTHER" id="PTHR39173:SF1">
    <property type="entry name" value="ACETYLTRANSFERASE"/>
    <property type="match status" value="1"/>
</dbReference>
<dbReference type="EMBL" id="AOMT01000043">
    <property type="protein sequence ID" value="KDN24403.1"/>
    <property type="molecule type" value="Genomic_DNA"/>
</dbReference>
<comment type="caution">
    <text evidence="2">The sequence shown here is derived from an EMBL/GenBank/DDBJ whole genome shotgun (WGS) entry which is preliminary data.</text>
</comment>
<dbReference type="GO" id="GO:0016747">
    <property type="term" value="F:acyltransferase activity, transferring groups other than amino-acyl groups"/>
    <property type="evidence" value="ECO:0007669"/>
    <property type="project" value="InterPro"/>
</dbReference>
<accession>A0A066UJJ1</accession>
<dbReference type="RefSeq" id="WP_052585434.1">
    <property type="nucleotide sequence ID" value="NZ_AOMT01000043.1"/>
</dbReference>